<feature type="domain" description="Transposase IS801/IS1294" evidence="1">
    <location>
        <begin position="8"/>
        <end position="107"/>
    </location>
</feature>
<dbReference type="EMBL" id="CP099799">
    <property type="protein sequence ID" value="USS01340.1"/>
    <property type="molecule type" value="Genomic_DNA"/>
</dbReference>
<evidence type="ECO:0000313" key="3">
    <source>
        <dbReference type="Proteomes" id="UP001055437"/>
    </source>
</evidence>
<accession>A0ABY5B0M8</accession>
<proteinExistence type="predicted"/>
<evidence type="ECO:0000259" key="1">
    <source>
        <dbReference type="Pfam" id="PF04986"/>
    </source>
</evidence>
<keyword evidence="3" id="KW-1185">Reference proteome</keyword>
<sequence length="205" mass="24255">MQINLIIKNKLYKEKDKGFYVHAKTEIKSAKTAAKYVGRYVGRPAIAESRILKYDGENVTYKYTRHEDNKVIVETVHVYEFIKRIIRHIPEKNFKMIRYFGIYSRRSKGKFNFIKMIDEKILSIRRSIATWENRILAISGVNPCKCPNCGNKMRFHDIVYPKYGSMRERLRIKIIEENEEKLEKAIENYAITKRILSGKIIPKTT</sequence>
<dbReference type="PANTHER" id="PTHR37023:SF1">
    <property type="entry name" value="ISSOD25 TRANSPOSASE TNPA_ISSOD25"/>
    <property type="match status" value="1"/>
</dbReference>
<dbReference type="Pfam" id="PF04986">
    <property type="entry name" value="Y2_Tnp"/>
    <property type="match status" value="1"/>
</dbReference>
<dbReference type="PANTHER" id="PTHR37023">
    <property type="entry name" value="TRANSPOSASE"/>
    <property type="match status" value="1"/>
</dbReference>
<reference evidence="2" key="1">
    <citation type="submission" date="2022-06" db="EMBL/GenBank/DDBJ databases">
        <authorList>
            <person name="Holder M.E."/>
            <person name="Ajami N.J."/>
            <person name="Petrosino J.F."/>
        </authorList>
    </citation>
    <scope>NUCLEOTIDE SEQUENCE</scope>
    <source>
        <strain evidence="2">RMA 8861</strain>
    </source>
</reference>
<organism evidence="2 3">
    <name type="scientific">Clostridium septicum</name>
    <dbReference type="NCBI Taxonomy" id="1504"/>
    <lineage>
        <taxon>Bacteria</taxon>
        <taxon>Bacillati</taxon>
        <taxon>Bacillota</taxon>
        <taxon>Clostridia</taxon>
        <taxon>Eubacteriales</taxon>
        <taxon>Clostridiaceae</taxon>
        <taxon>Clostridium</taxon>
    </lineage>
</organism>
<evidence type="ECO:0000313" key="2">
    <source>
        <dbReference type="EMBL" id="USS01340.1"/>
    </source>
</evidence>
<name>A0ABY5B0M8_CLOSE</name>
<protein>
    <submittedName>
        <fullName evidence="2">Transposase</fullName>
    </submittedName>
</protein>
<gene>
    <name evidence="2" type="ORF">NH397_02545</name>
</gene>
<dbReference type="Proteomes" id="UP001055437">
    <property type="component" value="Chromosome"/>
</dbReference>
<dbReference type="InterPro" id="IPR007069">
    <property type="entry name" value="Transposase_32"/>
</dbReference>